<feature type="region of interest" description="Disordered" evidence="1">
    <location>
        <begin position="572"/>
        <end position="636"/>
    </location>
</feature>
<protein>
    <submittedName>
        <fullName evidence="2">Uncharacterized protein</fullName>
    </submittedName>
</protein>
<dbReference type="Proteomes" id="UP001187531">
    <property type="component" value="Unassembled WGS sequence"/>
</dbReference>
<proteinExistence type="predicted"/>
<dbReference type="AlphaFoldDB" id="A0AA88HZI8"/>
<evidence type="ECO:0000313" key="3">
    <source>
        <dbReference type="Proteomes" id="UP001187531"/>
    </source>
</evidence>
<sequence length="838" mass="92654">MATTVTVPLLGTVRKNGAYSFPPNRTKDGYNSFGSSEEELEYGPGIVNKLRSRFLNKTVSDQDKQKSTLRRTASLEDWLDKDTNGFLSPSPTATEPIIRNNVIKACRPVSVDSARKADHRVVIPFKPPLLSKRSVSTSDLRSSSNRNKLVPFKEVVIVEDSRTPPVTTIAPVILPPEVSLPTVPKVRRVSTNTRYGMEVSQLPPPDTVKQVKRMFEEKKPSDNLSGKGSREGSPAPVNTKIPSPPKAPEIRKITPPPRVMLGPRGFSKPVISGPKPVITAPKFGPGSRPFRQTVRSIPTPPRMKEIILISHQDSVDFSQNKLSENKTVMPPVKRNNINTAGNESAANVAKLRNVVQKSEANELSRITRAEPKKSLIPAPSDNIQNKTQKPVAQITAQTQNEHISQNALHNNGGDVGKSNDVDSADGAFKRVEARALENIRNEGESVSFNFNKSKSAIKSTDKKVGVIRPTVQKQENRTEKEVKDLQQKETGQEKQVQIINQPNQKLGNTTENVIETAKKDKLLEKHVEIIRPAVQKVENTSGTVKEIPTKQILQEKQTEIVRPAMQKIENKTEIVEKLPKREKSPPVEKKVDSRKSPPLEKKNQNKPGEVLVQKPNEIDENVIPKKSTKGRQSEQQNTMVFNFCNRTETPSYVEDVKRAPTKQIYSKKDSGITFISPSAAESSDFVEQDAEENSSPPPVCNVVFVNDNIIINGRSNIRKKSKTKKLNISFNDEATLLHEYPSELSLLENLTSEDASSLESANNLVTSSVDNSGSLSSYTPSKVQIVETFELGISRASSLTPTPETPVVLVEEEIVEEFLRPLEDGASFSTGSSSDLLF</sequence>
<keyword evidence="3" id="KW-1185">Reference proteome</keyword>
<feature type="compositionally biased region" description="Basic and acidic residues" evidence="1">
    <location>
        <begin position="572"/>
        <end position="603"/>
    </location>
</feature>
<feature type="compositionally biased region" description="Basic and acidic residues" evidence="1">
    <location>
        <begin position="474"/>
        <end position="492"/>
    </location>
</feature>
<comment type="caution">
    <text evidence="2">The sequence shown here is derived from an EMBL/GenBank/DDBJ whole genome shotgun (WGS) entry which is preliminary data.</text>
</comment>
<reference evidence="2" key="1">
    <citation type="submission" date="2023-07" db="EMBL/GenBank/DDBJ databases">
        <title>Chromosome-level genome assembly of Artemia franciscana.</title>
        <authorList>
            <person name="Jo E."/>
        </authorList>
    </citation>
    <scope>NUCLEOTIDE SEQUENCE</scope>
    <source>
        <tissue evidence="2">Whole body</tissue>
    </source>
</reference>
<evidence type="ECO:0000313" key="2">
    <source>
        <dbReference type="EMBL" id="KAK2713612.1"/>
    </source>
</evidence>
<feature type="region of interest" description="Disordered" evidence="1">
    <location>
        <begin position="319"/>
        <end position="341"/>
    </location>
</feature>
<feature type="region of interest" description="Disordered" evidence="1">
    <location>
        <begin position="368"/>
        <end position="387"/>
    </location>
</feature>
<organism evidence="2 3">
    <name type="scientific">Artemia franciscana</name>
    <name type="common">Brine shrimp</name>
    <name type="synonym">Artemia sanfranciscana</name>
    <dbReference type="NCBI Taxonomy" id="6661"/>
    <lineage>
        <taxon>Eukaryota</taxon>
        <taxon>Metazoa</taxon>
        <taxon>Ecdysozoa</taxon>
        <taxon>Arthropoda</taxon>
        <taxon>Crustacea</taxon>
        <taxon>Branchiopoda</taxon>
        <taxon>Anostraca</taxon>
        <taxon>Artemiidae</taxon>
        <taxon>Artemia</taxon>
    </lineage>
</organism>
<name>A0AA88HZI8_ARTSF</name>
<feature type="region of interest" description="Disordered" evidence="1">
    <location>
        <begin position="218"/>
        <end position="299"/>
    </location>
</feature>
<gene>
    <name evidence="2" type="ORF">QYM36_009473</name>
</gene>
<dbReference type="EMBL" id="JAVRJZ010000014">
    <property type="protein sequence ID" value="KAK2713612.1"/>
    <property type="molecule type" value="Genomic_DNA"/>
</dbReference>
<feature type="region of interest" description="Disordered" evidence="1">
    <location>
        <begin position="473"/>
        <end position="495"/>
    </location>
</feature>
<accession>A0AA88HZI8</accession>
<evidence type="ECO:0000256" key="1">
    <source>
        <dbReference type="SAM" id="MobiDB-lite"/>
    </source>
</evidence>